<dbReference type="PIRSF" id="PIRSF017269">
    <property type="entry name" value="GCD14"/>
    <property type="match status" value="1"/>
</dbReference>
<dbReference type="SUPFAM" id="SSF53335">
    <property type="entry name" value="S-adenosyl-L-methionine-dependent methyltransferases"/>
    <property type="match status" value="1"/>
</dbReference>
<keyword evidence="3" id="KW-0949">S-adenosyl-L-methionine</keyword>
<dbReference type="GO" id="GO:0031515">
    <property type="term" value="C:tRNA (m1A) methyltransferase complex"/>
    <property type="evidence" value="ECO:0007669"/>
    <property type="project" value="InterPro"/>
</dbReference>
<proteinExistence type="predicted"/>
<reference evidence="6" key="1">
    <citation type="submission" date="2014-05" db="EMBL/GenBank/DDBJ databases">
        <title>Key roles for freshwater Actinobacteria revealed by deep metagenomic sequencing.</title>
        <authorList>
            <person name="Ghai R."/>
            <person name="Mizuno C.M."/>
            <person name="Picazo A."/>
            <person name="Camacho A."/>
            <person name="Rodriguez-Valera F."/>
        </authorList>
    </citation>
    <scope>NUCLEOTIDE SEQUENCE</scope>
</reference>
<dbReference type="Gene3D" id="3.10.330.20">
    <property type="match status" value="1"/>
</dbReference>
<evidence type="ECO:0000256" key="3">
    <source>
        <dbReference type="ARBA" id="ARBA00022691"/>
    </source>
</evidence>
<dbReference type="AlphaFoldDB" id="A0A094Q5B8"/>
<comment type="caution">
    <text evidence="6">The sequence shown here is derived from an EMBL/GenBank/DDBJ whole genome shotgun (WGS) entry which is preliminary data.</text>
</comment>
<accession>A0A094Q5B8</accession>
<dbReference type="PROSITE" id="PS51620">
    <property type="entry name" value="SAM_TRM61"/>
    <property type="match status" value="1"/>
</dbReference>
<dbReference type="GO" id="GO:0030488">
    <property type="term" value="P:tRNA methylation"/>
    <property type="evidence" value="ECO:0007669"/>
    <property type="project" value="InterPro"/>
</dbReference>
<dbReference type="FunFam" id="3.40.50.150:FF:000019">
    <property type="entry name" value="tRNA (adenine(58)-N(1))-methyltransferase TrmI"/>
    <property type="match status" value="1"/>
</dbReference>
<name>A0A094Q5B8_9ZZZZ</name>
<evidence type="ECO:0000256" key="4">
    <source>
        <dbReference type="ARBA" id="ARBA00022694"/>
    </source>
</evidence>
<protein>
    <recommendedName>
        <fullName evidence="5">tRNA (adenine(58)-N(1))-methyltransferase catalytic subunit TRM61 C-terminal domain-containing protein</fullName>
    </recommendedName>
</protein>
<dbReference type="InterPro" id="IPR014816">
    <property type="entry name" value="tRNA_MeTrfase_Gcd14"/>
</dbReference>
<dbReference type="PANTHER" id="PTHR12133:SF1">
    <property type="entry name" value="TRNA (ADENINE(58)-N(1))-METHYLTRANSFERASE, MITOCHONDRIAL"/>
    <property type="match status" value="1"/>
</dbReference>
<dbReference type="GO" id="GO:0160107">
    <property type="term" value="F:tRNA (adenine(58)-N1)-methyltransferase activity"/>
    <property type="evidence" value="ECO:0007669"/>
    <property type="project" value="InterPro"/>
</dbReference>
<evidence type="ECO:0000256" key="1">
    <source>
        <dbReference type="ARBA" id="ARBA00022603"/>
    </source>
</evidence>
<sequence>MSKSSENSISGARTPGYFALGDRIQLTDPKGKLYSFTITAGKEWHTHKGWIVHDDLVGLPEGSVVSTTAGLKFTAFIPLLSDYVLSMPRGATIVYPKDAAMIIGVADVYPGSRVLEAGVGSGALSLSILRAVGSEGLLHSFERRDDFAEIARKNVSDYFGSVPENWSLTVGSVQDAQHGDTYDRVILDMLAPWECVEMAANVLRPGGVFLAYVATTTQLSATAEALKADGHFTEPESSETIVRGWHHEGLAVRPQQRMIGHTGFLIQSRRMAPGVDVLARRRRPAKGAYGVAEE</sequence>
<evidence type="ECO:0000256" key="2">
    <source>
        <dbReference type="ARBA" id="ARBA00022679"/>
    </source>
</evidence>
<gene>
    <name evidence="6" type="ORF">GM50_12220</name>
</gene>
<dbReference type="Pfam" id="PF14801">
    <property type="entry name" value="TrmI-like_N"/>
    <property type="match status" value="1"/>
</dbReference>
<evidence type="ECO:0000313" key="6">
    <source>
        <dbReference type="EMBL" id="KGA17289.1"/>
    </source>
</evidence>
<keyword evidence="4" id="KW-0819">tRNA processing</keyword>
<dbReference type="Pfam" id="PF08704">
    <property type="entry name" value="GCD14"/>
    <property type="match status" value="1"/>
</dbReference>
<evidence type="ECO:0000259" key="5">
    <source>
        <dbReference type="Pfam" id="PF08704"/>
    </source>
</evidence>
<dbReference type="InterPro" id="IPR049470">
    <property type="entry name" value="TRM61_C"/>
</dbReference>
<keyword evidence="2" id="KW-0808">Transferase</keyword>
<dbReference type="InterPro" id="IPR029063">
    <property type="entry name" value="SAM-dependent_MTases_sf"/>
</dbReference>
<dbReference type="EMBL" id="JNSK01000046">
    <property type="protein sequence ID" value="KGA17289.1"/>
    <property type="molecule type" value="Genomic_DNA"/>
</dbReference>
<organism evidence="6">
    <name type="scientific">freshwater metagenome</name>
    <dbReference type="NCBI Taxonomy" id="449393"/>
    <lineage>
        <taxon>unclassified sequences</taxon>
        <taxon>metagenomes</taxon>
        <taxon>ecological metagenomes</taxon>
    </lineage>
</organism>
<dbReference type="Gene3D" id="3.40.50.150">
    <property type="entry name" value="Vaccinia Virus protein VP39"/>
    <property type="match status" value="1"/>
</dbReference>
<dbReference type="PANTHER" id="PTHR12133">
    <property type="entry name" value="TRNA (ADENINE(58)-N(1))-METHYLTRANSFERASE"/>
    <property type="match status" value="1"/>
</dbReference>
<feature type="domain" description="tRNA (adenine(58)-N(1))-methyltransferase catalytic subunit TRM61 C-terminal" evidence="5">
    <location>
        <begin position="85"/>
        <end position="245"/>
    </location>
</feature>
<dbReference type="CDD" id="cd02440">
    <property type="entry name" value="AdoMet_MTases"/>
    <property type="match status" value="1"/>
</dbReference>
<keyword evidence="1" id="KW-0489">Methyltransferase</keyword>